<reference evidence="6" key="1">
    <citation type="submission" date="2020-05" db="EMBL/GenBank/DDBJ databases">
        <authorList>
            <person name="Chiriac C."/>
            <person name="Salcher M."/>
            <person name="Ghai R."/>
            <person name="Kavagutti S V."/>
        </authorList>
    </citation>
    <scope>NUCLEOTIDE SEQUENCE</scope>
</reference>
<sequence length="492" mass="51663">MATETYDVVVVGGGTAGCVVAARLSDAGASVCLIEAGPSDLANPVVSDMRNWLTVLGGPLDYSVPMNQPHARLSYSAGRLLGGSSSLNNSWAFETPRWDIDRWKAGGMSTVMANALESTRPRVRAAIAAVAVENGHPASDAFLRGMNEYGLGSADLGRESLRHGAGWVRLAADGTARRSAATAYLHAAPRDGMTVMVGTRVDHVLMSANGTAQGVFTEHGPVLARQVVLCTGALHTPALLMRSGVGPATHLSELGIDVRCDQPNVGQHLQDHPLTGVTWRARQSEPTIHSHGWEAAAFTSGALTSEQYDSCILFSTMPSPFGIPSDSAGLAGRGYTLAAYLARPSSRGSVRLRSSDPAAAPVVSAPLLTDADGADRAAMARAVTVLRAIARMPALNPWLGAEVEPGARTTGDGIAEYVSATLGTMFHPTSSCRMGPDAADSVVDEDFRVWGVDGLRICDASVLPSIPTVPPYLTCLMFAERCSEVMTDDERK</sequence>
<protein>
    <submittedName>
        <fullName evidence="6">Unannotated protein</fullName>
    </submittedName>
</protein>
<dbReference type="PANTHER" id="PTHR11552:SF147">
    <property type="entry name" value="CHOLINE DEHYDROGENASE, MITOCHONDRIAL"/>
    <property type="match status" value="1"/>
</dbReference>
<evidence type="ECO:0000256" key="1">
    <source>
        <dbReference type="ARBA" id="ARBA00001974"/>
    </source>
</evidence>
<name>A0A6J6SVD6_9ZZZZ</name>
<dbReference type="PANTHER" id="PTHR11552">
    <property type="entry name" value="GLUCOSE-METHANOL-CHOLINE GMC OXIDOREDUCTASE"/>
    <property type="match status" value="1"/>
</dbReference>
<evidence type="ECO:0000313" key="6">
    <source>
        <dbReference type="EMBL" id="CAB4738587.1"/>
    </source>
</evidence>
<dbReference type="InterPro" id="IPR000172">
    <property type="entry name" value="GMC_OxRdtase_N"/>
</dbReference>
<dbReference type="Pfam" id="PF05199">
    <property type="entry name" value="GMC_oxred_C"/>
    <property type="match status" value="1"/>
</dbReference>
<dbReference type="GO" id="GO:0050660">
    <property type="term" value="F:flavin adenine dinucleotide binding"/>
    <property type="evidence" value="ECO:0007669"/>
    <property type="project" value="InterPro"/>
</dbReference>
<evidence type="ECO:0000256" key="4">
    <source>
        <dbReference type="ARBA" id="ARBA00022827"/>
    </source>
</evidence>
<evidence type="ECO:0000256" key="3">
    <source>
        <dbReference type="ARBA" id="ARBA00022630"/>
    </source>
</evidence>
<dbReference type="Pfam" id="PF00732">
    <property type="entry name" value="GMC_oxred_N"/>
    <property type="match status" value="1"/>
</dbReference>
<dbReference type="InterPro" id="IPR012132">
    <property type="entry name" value="GMC_OxRdtase"/>
</dbReference>
<dbReference type="InterPro" id="IPR007867">
    <property type="entry name" value="GMC_OxRtase_C"/>
</dbReference>
<dbReference type="InterPro" id="IPR036188">
    <property type="entry name" value="FAD/NAD-bd_sf"/>
</dbReference>
<gene>
    <name evidence="6" type="ORF">UFOPK2786_00642</name>
</gene>
<feature type="domain" description="Glucose-methanol-choline oxidoreductase N-terminal" evidence="5">
    <location>
        <begin position="232"/>
        <end position="246"/>
    </location>
</feature>
<keyword evidence="3" id="KW-0285">Flavoprotein</keyword>
<dbReference type="GO" id="GO:0016614">
    <property type="term" value="F:oxidoreductase activity, acting on CH-OH group of donors"/>
    <property type="evidence" value="ECO:0007669"/>
    <property type="project" value="InterPro"/>
</dbReference>
<evidence type="ECO:0000259" key="5">
    <source>
        <dbReference type="PROSITE" id="PS00624"/>
    </source>
</evidence>
<dbReference type="SUPFAM" id="SSF51905">
    <property type="entry name" value="FAD/NAD(P)-binding domain"/>
    <property type="match status" value="1"/>
</dbReference>
<dbReference type="SUPFAM" id="SSF54373">
    <property type="entry name" value="FAD-linked reductases, C-terminal domain"/>
    <property type="match status" value="1"/>
</dbReference>
<dbReference type="Gene3D" id="3.30.560.10">
    <property type="entry name" value="Glucose Oxidase, domain 3"/>
    <property type="match status" value="1"/>
</dbReference>
<dbReference type="EMBL" id="CAEZYW010000077">
    <property type="protein sequence ID" value="CAB4738587.1"/>
    <property type="molecule type" value="Genomic_DNA"/>
</dbReference>
<dbReference type="Gene3D" id="3.50.50.60">
    <property type="entry name" value="FAD/NAD(P)-binding domain"/>
    <property type="match status" value="1"/>
</dbReference>
<dbReference type="PROSITE" id="PS00624">
    <property type="entry name" value="GMC_OXRED_2"/>
    <property type="match status" value="1"/>
</dbReference>
<accession>A0A6J6SVD6</accession>
<dbReference type="AlphaFoldDB" id="A0A6J6SVD6"/>
<comment type="similarity">
    <text evidence="2">Belongs to the GMC oxidoreductase family.</text>
</comment>
<keyword evidence="4" id="KW-0274">FAD</keyword>
<proteinExistence type="inferred from homology"/>
<evidence type="ECO:0000256" key="2">
    <source>
        <dbReference type="ARBA" id="ARBA00010790"/>
    </source>
</evidence>
<comment type="cofactor">
    <cofactor evidence="1">
        <name>FAD</name>
        <dbReference type="ChEBI" id="CHEBI:57692"/>
    </cofactor>
</comment>
<organism evidence="6">
    <name type="scientific">freshwater metagenome</name>
    <dbReference type="NCBI Taxonomy" id="449393"/>
    <lineage>
        <taxon>unclassified sequences</taxon>
        <taxon>metagenomes</taxon>
        <taxon>ecological metagenomes</taxon>
    </lineage>
</organism>
<dbReference type="PIRSF" id="PIRSF000137">
    <property type="entry name" value="Alcohol_oxidase"/>
    <property type="match status" value="1"/>
</dbReference>